<dbReference type="CDD" id="cd07984">
    <property type="entry name" value="LPLAT_LABLAT-like"/>
    <property type="match status" value="1"/>
</dbReference>
<comment type="subcellular location">
    <subcellularLocation>
        <location evidence="1">Cell inner membrane</location>
    </subcellularLocation>
</comment>
<sequence>MSDRPLSAPPARIRLRHRAEDAVMGGLIGVLLWLPYRWRVPLMGAIAARVIAPLIGYRRRIRRNLAHICPDLPPADVERLVRKVPDNLGRALIEQFSGAEFMAHAAAQPIGGAGLEALLQAHAAGRPVVLATGHLGNHLAGIAALRARGLQPGGLYMPMTNPAVNRRYVRALSLFLDPAFPRGREGLARMLRFLRQGGTVGILTDQDMPHGAALDFMGKPARTALSAAEIALKHNALLVPGYALRQPDGLSFRIVIDPPIPHSDPVTMTQALNDNLAGHVRGHMDQWLWTHRRWKI</sequence>
<dbReference type="PANTHER" id="PTHR30606:SF10">
    <property type="entry name" value="PHOSPHATIDYLINOSITOL MANNOSIDE ACYLTRANSFERASE"/>
    <property type="match status" value="1"/>
</dbReference>
<name>A0A7Z0I2D9_9RHOB</name>
<organism evidence="7 8">
    <name type="scientific">Rhabdonatronobacter sediminivivens</name>
    <dbReference type="NCBI Taxonomy" id="2743469"/>
    <lineage>
        <taxon>Bacteria</taxon>
        <taxon>Pseudomonadati</taxon>
        <taxon>Pseudomonadota</taxon>
        <taxon>Alphaproteobacteria</taxon>
        <taxon>Rhodobacterales</taxon>
        <taxon>Paracoccaceae</taxon>
        <taxon>Rhabdonatronobacter</taxon>
    </lineage>
</organism>
<keyword evidence="8" id="KW-1185">Reference proteome</keyword>
<dbReference type="Pfam" id="PF03279">
    <property type="entry name" value="Lip_A_acyltrans"/>
    <property type="match status" value="1"/>
</dbReference>
<dbReference type="InterPro" id="IPR004960">
    <property type="entry name" value="LipA_acyltrans"/>
</dbReference>
<dbReference type="Proteomes" id="UP000529417">
    <property type="component" value="Unassembled WGS sequence"/>
</dbReference>
<evidence type="ECO:0000256" key="5">
    <source>
        <dbReference type="ARBA" id="ARBA00023136"/>
    </source>
</evidence>
<dbReference type="PANTHER" id="PTHR30606">
    <property type="entry name" value="LIPID A BIOSYNTHESIS LAUROYL ACYLTRANSFERASE"/>
    <property type="match status" value="1"/>
</dbReference>
<evidence type="ECO:0000313" key="7">
    <source>
        <dbReference type="EMBL" id="NYS26264.1"/>
    </source>
</evidence>
<evidence type="ECO:0000256" key="6">
    <source>
        <dbReference type="ARBA" id="ARBA00023315"/>
    </source>
</evidence>
<keyword evidence="3" id="KW-0997">Cell inner membrane</keyword>
<accession>A0A7Z0I2D9</accession>
<comment type="caution">
    <text evidence="7">The sequence shown here is derived from an EMBL/GenBank/DDBJ whole genome shotgun (WGS) entry which is preliminary data.</text>
</comment>
<evidence type="ECO:0000256" key="2">
    <source>
        <dbReference type="ARBA" id="ARBA00022475"/>
    </source>
</evidence>
<evidence type="ECO:0000256" key="4">
    <source>
        <dbReference type="ARBA" id="ARBA00022679"/>
    </source>
</evidence>
<dbReference type="EMBL" id="JACBXS010000038">
    <property type="protein sequence ID" value="NYS26264.1"/>
    <property type="molecule type" value="Genomic_DNA"/>
</dbReference>
<keyword evidence="4 7" id="KW-0808">Transferase</keyword>
<reference evidence="7 8" key="1">
    <citation type="journal article" date="2000" name="Arch. Microbiol.">
        <title>Rhodobaca bogoriensis gen. nov. and sp. nov., an alkaliphilic purple nonsulfur bacterium from African Rift Valley soda lakes.</title>
        <authorList>
            <person name="Milford A.D."/>
            <person name="Achenbach L.A."/>
            <person name="Jung D.O."/>
            <person name="Madigan M.T."/>
        </authorList>
    </citation>
    <scope>NUCLEOTIDE SEQUENCE [LARGE SCALE GENOMIC DNA]</scope>
    <source>
        <strain evidence="7 8">2376</strain>
    </source>
</reference>
<protein>
    <submittedName>
        <fullName evidence="7">Lauroyl acyltransferase</fullName>
    </submittedName>
</protein>
<dbReference type="GO" id="GO:0009247">
    <property type="term" value="P:glycolipid biosynthetic process"/>
    <property type="evidence" value="ECO:0007669"/>
    <property type="project" value="UniProtKB-ARBA"/>
</dbReference>
<keyword evidence="2" id="KW-1003">Cell membrane</keyword>
<keyword evidence="5" id="KW-0472">Membrane</keyword>
<proteinExistence type="predicted"/>
<dbReference type="AlphaFoldDB" id="A0A7Z0I2D9"/>
<keyword evidence="6 7" id="KW-0012">Acyltransferase</keyword>
<gene>
    <name evidence="7" type="ORF">HUK65_14840</name>
</gene>
<evidence type="ECO:0000256" key="3">
    <source>
        <dbReference type="ARBA" id="ARBA00022519"/>
    </source>
</evidence>
<dbReference type="GO" id="GO:0005886">
    <property type="term" value="C:plasma membrane"/>
    <property type="evidence" value="ECO:0007669"/>
    <property type="project" value="UniProtKB-SubCell"/>
</dbReference>
<dbReference type="GO" id="GO:0016746">
    <property type="term" value="F:acyltransferase activity"/>
    <property type="evidence" value="ECO:0007669"/>
    <property type="project" value="UniProtKB-KW"/>
</dbReference>
<evidence type="ECO:0000313" key="8">
    <source>
        <dbReference type="Proteomes" id="UP000529417"/>
    </source>
</evidence>
<dbReference type="RefSeq" id="WP_179907059.1">
    <property type="nucleotide sequence ID" value="NZ_JACBXS010000038.1"/>
</dbReference>
<evidence type="ECO:0000256" key="1">
    <source>
        <dbReference type="ARBA" id="ARBA00004533"/>
    </source>
</evidence>